<sequence>MAIGSKKIGKLSGLTMVFLAWSAGIFWVGWKSPELFGEPFTAFEPAPKVAQFYPLEKFIFSVPGKDTSHYLLLEMALKSRSDDAANIIRDADPLIKNALMKMFSQKEYEELHASHQLELLQTEAQVLLATVLTENNFSIELDDVLFTRMVIQ</sequence>
<evidence type="ECO:0000256" key="1">
    <source>
        <dbReference type="ARBA" id="ARBA00002254"/>
    </source>
</evidence>
<gene>
    <name evidence="11" type="ORF">SJ2017_0270</name>
</gene>
<reference evidence="11 12" key="1">
    <citation type="submission" date="2017-03" db="EMBL/GenBank/DDBJ databases">
        <title>Genome sequencing of Shewanella japonica KCTC 22435.</title>
        <authorList>
            <person name="Kim K.M."/>
        </authorList>
    </citation>
    <scope>NUCLEOTIDE SEQUENCE [LARGE SCALE GENOMIC DNA]</scope>
    <source>
        <strain evidence="11 12">KCTC 22435</strain>
    </source>
</reference>
<evidence type="ECO:0000256" key="5">
    <source>
        <dbReference type="ARBA" id="ARBA00022500"/>
    </source>
</evidence>
<evidence type="ECO:0000256" key="4">
    <source>
        <dbReference type="ARBA" id="ARBA00022475"/>
    </source>
</evidence>
<evidence type="ECO:0000256" key="6">
    <source>
        <dbReference type="ARBA" id="ARBA00022692"/>
    </source>
</evidence>
<dbReference type="PANTHER" id="PTHR35091:SF2">
    <property type="entry name" value="FLAGELLAR PROTEIN FLIL"/>
    <property type="match status" value="1"/>
</dbReference>
<keyword evidence="11" id="KW-0969">Cilium</keyword>
<protein>
    <recommendedName>
        <fullName evidence="10">Flagellar protein FliL</fullName>
    </recommendedName>
</protein>
<accession>A0ABM6JFE9</accession>
<keyword evidence="11" id="KW-0966">Cell projection</keyword>
<name>A0ABM6JFE9_9GAMM</name>
<evidence type="ECO:0000256" key="9">
    <source>
        <dbReference type="ARBA" id="ARBA00023136"/>
    </source>
</evidence>
<keyword evidence="4" id="KW-1003">Cell membrane</keyword>
<keyword evidence="9 10" id="KW-0472">Membrane</keyword>
<evidence type="ECO:0000256" key="7">
    <source>
        <dbReference type="ARBA" id="ARBA00022779"/>
    </source>
</evidence>
<dbReference type="PANTHER" id="PTHR35091">
    <property type="entry name" value="FLAGELLAR PROTEIN FLIL"/>
    <property type="match status" value="1"/>
</dbReference>
<dbReference type="EMBL" id="CP020472">
    <property type="protein sequence ID" value="ARD20618.1"/>
    <property type="molecule type" value="Genomic_DNA"/>
</dbReference>
<dbReference type="Proteomes" id="UP000191820">
    <property type="component" value="Chromosome"/>
</dbReference>
<comment type="subcellular location">
    <subcellularLocation>
        <location evidence="10">Cell inner membrane</location>
    </subcellularLocation>
    <subcellularLocation>
        <location evidence="2">Cell membrane</location>
        <topology evidence="2">Single-pass membrane protein</topology>
    </subcellularLocation>
</comment>
<feature type="transmembrane region" description="Helical" evidence="10">
    <location>
        <begin position="12"/>
        <end position="30"/>
    </location>
</feature>
<evidence type="ECO:0000256" key="8">
    <source>
        <dbReference type="ARBA" id="ARBA00022989"/>
    </source>
</evidence>
<proteinExistence type="inferred from homology"/>
<keyword evidence="6 10" id="KW-0812">Transmembrane</keyword>
<keyword evidence="10" id="KW-0997">Cell inner membrane</keyword>
<comment type="similarity">
    <text evidence="3 10">Belongs to the FliL family.</text>
</comment>
<evidence type="ECO:0000313" key="11">
    <source>
        <dbReference type="EMBL" id="ARD20618.1"/>
    </source>
</evidence>
<keyword evidence="12" id="KW-1185">Reference proteome</keyword>
<evidence type="ECO:0000256" key="3">
    <source>
        <dbReference type="ARBA" id="ARBA00008281"/>
    </source>
</evidence>
<evidence type="ECO:0000313" key="12">
    <source>
        <dbReference type="Proteomes" id="UP000191820"/>
    </source>
</evidence>
<dbReference type="RefSeq" id="WP_055025335.1">
    <property type="nucleotide sequence ID" value="NZ_CANMJJ010000021.1"/>
</dbReference>
<comment type="function">
    <text evidence="1 10">Controls the rotational direction of flagella during chemotaxis.</text>
</comment>
<keyword evidence="11" id="KW-0282">Flagellum</keyword>
<evidence type="ECO:0000256" key="2">
    <source>
        <dbReference type="ARBA" id="ARBA00004162"/>
    </source>
</evidence>
<dbReference type="Pfam" id="PF03748">
    <property type="entry name" value="FliL"/>
    <property type="match status" value="1"/>
</dbReference>
<keyword evidence="8 10" id="KW-1133">Transmembrane helix</keyword>
<keyword evidence="7 10" id="KW-0283">Flagellar rotation</keyword>
<keyword evidence="5 10" id="KW-0145">Chemotaxis</keyword>
<evidence type="ECO:0000256" key="10">
    <source>
        <dbReference type="RuleBase" id="RU364125"/>
    </source>
</evidence>
<dbReference type="InterPro" id="IPR005503">
    <property type="entry name" value="FliL"/>
</dbReference>
<organism evidence="11 12">
    <name type="scientific">Shewanella japonica</name>
    <dbReference type="NCBI Taxonomy" id="93973"/>
    <lineage>
        <taxon>Bacteria</taxon>
        <taxon>Pseudomonadati</taxon>
        <taxon>Pseudomonadota</taxon>
        <taxon>Gammaproteobacteria</taxon>
        <taxon>Alteromonadales</taxon>
        <taxon>Shewanellaceae</taxon>
        <taxon>Shewanella</taxon>
    </lineage>
</organism>